<dbReference type="GO" id="GO:0004222">
    <property type="term" value="F:metalloendopeptidase activity"/>
    <property type="evidence" value="ECO:0007669"/>
    <property type="project" value="TreeGrafter"/>
</dbReference>
<dbReference type="AlphaFoldDB" id="A0A923E560"/>
<dbReference type="Proteomes" id="UP000617426">
    <property type="component" value="Unassembled WGS sequence"/>
</dbReference>
<evidence type="ECO:0000256" key="1">
    <source>
        <dbReference type="SAM" id="MobiDB-lite"/>
    </source>
</evidence>
<dbReference type="CDD" id="cd12797">
    <property type="entry name" value="M23_peptidase"/>
    <property type="match status" value="1"/>
</dbReference>
<keyword evidence="3" id="KW-0378">Hydrolase</keyword>
<dbReference type="InterPro" id="IPR016047">
    <property type="entry name" value="M23ase_b-sheet_dom"/>
</dbReference>
<gene>
    <name evidence="3" type="ORF">HD592_000895</name>
</gene>
<name>A0A923E560_9ACTO</name>
<dbReference type="Pfam" id="PF01551">
    <property type="entry name" value="Peptidase_M23"/>
    <property type="match status" value="1"/>
</dbReference>
<dbReference type="PANTHER" id="PTHR21666">
    <property type="entry name" value="PEPTIDASE-RELATED"/>
    <property type="match status" value="1"/>
</dbReference>
<dbReference type="InterPro" id="IPR011055">
    <property type="entry name" value="Dup_hybrid_motif"/>
</dbReference>
<dbReference type="EMBL" id="JACHMK010000001">
    <property type="protein sequence ID" value="MBB6334330.1"/>
    <property type="molecule type" value="Genomic_DNA"/>
</dbReference>
<feature type="region of interest" description="Disordered" evidence="1">
    <location>
        <begin position="1"/>
        <end position="36"/>
    </location>
</feature>
<sequence length="287" mass="30285">MSEAVDPCPLPSRREIREREASRLSSASARQSSRSPKGSSVFAVAKAGVLTSLLAMTVVVPLSGFVGSDASISLPSRAMGTAVGTTWMQGTRTVMSSSLAGSATAVSRARFRAPLTVTQCIPVETSANGERSVAVERRTVYMPIEVGRFQSTSPFGPRIHPVNGSLTFHTGTDMAAPLGTPLHAVYSGVVADVYFDPYGGDIVKIRHEFPDGTVFYSLYLHQYANQIVVTKGQNVEAGQVIGAVGSNGRSTGPHLHLEIHNASDDPVDPDAWLAANGAIDINQEACS</sequence>
<evidence type="ECO:0000259" key="2">
    <source>
        <dbReference type="Pfam" id="PF01551"/>
    </source>
</evidence>
<feature type="compositionally biased region" description="Low complexity" evidence="1">
    <location>
        <begin position="23"/>
        <end position="35"/>
    </location>
</feature>
<evidence type="ECO:0000313" key="4">
    <source>
        <dbReference type="Proteomes" id="UP000617426"/>
    </source>
</evidence>
<reference evidence="3" key="1">
    <citation type="submission" date="2020-08" db="EMBL/GenBank/DDBJ databases">
        <title>Sequencing the genomes of 1000 actinobacteria strains.</title>
        <authorList>
            <person name="Klenk H.-P."/>
        </authorList>
    </citation>
    <scope>NUCLEOTIDE SEQUENCE</scope>
    <source>
        <strain evidence="3">DSM 10695</strain>
    </source>
</reference>
<evidence type="ECO:0000313" key="3">
    <source>
        <dbReference type="EMBL" id="MBB6334330.1"/>
    </source>
</evidence>
<dbReference type="Gene3D" id="2.70.70.10">
    <property type="entry name" value="Glucose Permease (Domain IIA)"/>
    <property type="match status" value="1"/>
</dbReference>
<dbReference type="InterPro" id="IPR050570">
    <property type="entry name" value="Cell_wall_metabolism_enzyme"/>
</dbReference>
<protein>
    <submittedName>
        <fullName evidence="3">Murein DD-endopeptidase MepM/ murein hydrolase activator NlpD</fullName>
    </submittedName>
</protein>
<proteinExistence type="predicted"/>
<organism evidence="3 4">
    <name type="scientific">Schaalia hyovaginalis</name>
    <dbReference type="NCBI Taxonomy" id="29316"/>
    <lineage>
        <taxon>Bacteria</taxon>
        <taxon>Bacillati</taxon>
        <taxon>Actinomycetota</taxon>
        <taxon>Actinomycetes</taxon>
        <taxon>Actinomycetales</taxon>
        <taxon>Actinomycetaceae</taxon>
        <taxon>Schaalia</taxon>
    </lineage>
</organism>
<comment type="caution">
    <text evidence="3">The sequence shown here is derived from an EMBL/GenBank/DDBJ whole genome shotgun (WGS) entry which is preliminary data.</text>
</comment>
<dbReference type="RefSeq" id="WP_343058732.1">
    <property type="nucleotide sequence ID" value="NZ_JACHMK010000001.1"/>
</dbReference>
<accession>A0A923E560</accession>
<feature type="compositionally biased region" description="Basic and acidic residues" evidence="1">
    <location>
        <begin position="12"/>
        <end position="22"/>
    </location>
</feature>
<feature type="domain" description="M23ase beta-sheet core" evidence="2">
    <location>
        <begin position="168"/>
        <end position="269"/>
    </location>
</feature>
<dbReference type="PANTHER" id="PTHR21666:SF270">
    <property type="entry name" value="MUREIN HYDROLASE ACTIVATOR ENVC"/>
    <property type="match status" value="1"/>
</dbReference>
<dbReference type="SUPFAM" id="SSF51261">
    <property type="entry name" value="Duplicated hybrid motif"/>
    <property type="match status" value="1"/>
</dbReference>
<keyword evidence="4" id="KW-1185">Reference proteome</keyword>